<feature type="non-terminal residue" evidence="1">
    <location>
        <position position="1"/>
    </location>
</feature>
<evidence type="ECO:0000313" key="1">
    <source>
        <dbReference type="EMBL" id="KZT17928.1"/>
    </source>
</evidence>
<dbReference type="AlphaFoldDB" id="A0A165M5J4"/>
<dbReference type="Proteomes" id="UP000076761">
    <property type="component" value="Unassembled WGS sequence"/>
</dbReference>
<proteinExistence type="predicted"/>
<feature type="non-terminal residue" evidence="1">
    <location>
        <position position="156"/>
    </location>
</feature>
<dbReference type="EMBL" id="KV425766">
    <property type="protein sequence ID" value="KZT17928.1"/>
    <property type="molecule type" value="Genomic_DNA"/>
</dbReference>
<keyword evidence="2" id="KW-1185">Reference proteome</keyword>
<evidence type="ECO:0000313" key="2">
    <source>
        <dbReference type="Proteomes" id="UP000076761"/>
    </source>
</evidence>
<dbReference type="InParanoid" id="A0A165M5J4"/>
<protein>
    <submittedName>
        <fullName evidence="1">Uncharacterized protein</fullName>
    </submittedName>
</protein>
<gene>
    <name evidence="1" type="ORF">NEOLEDRAFT_1022719</name>
</gene>
<dbReference type="STRING" id="1314782.A0A165M5J4"/>
<sequence>VPARWKLTGARLQGLTLKQIYKHILKRKMKIPTIGTVIPTRERIKSIQQEFKSLMGYAPTEQQIWRANRKHPIRHRITEFLWMLLHNKLRIGVFFAHIPDWEQRQMCHHCGEIETASHLLLECTNPLIKTIWGYIKTLWERMYPMHNWVEPTINII</sequence>
<organism evidence="1 2">
    <name type="scientific">Neolentinus lepideus HHB14362 ss-1</name>
    <dbReference type="NCBI Taxonomy" id="1314782"/>
    <lineage>
        <taxon>Eukaryota</taxon>
        <taxon>Fungi</taxon>
        <taxon>Dikarya</taxon>
        <taxon>Basidiomycota</taxon>
        <taxon>Agaricomycotina</taxon>
        <taxon>Agaricomycetes</taxon>
        <taxon>Gloeophyllales</taxon>
        <taxon>Gloeophyllaceae</taxon>
        <taxon>Neolentinus</taxon>
    </lineage>
</organism>
<dbReference type="OrthoDB" id="2752996at2759"/>
<accession>A0A165M5J4</accession>
<name>A0A165M5J4_9AGAM</name>
<reference evidence="1 2" key="1">
    <citation type="journal article" date="2016" name="Mol. Biol. Evol.">
        <title>Comparative Genomics of Early-Diverging Mushroom-Forming Fungi Provides Insights into the Origins of Lignocellulose Decay Capabilities.</title>
        <authorList>
            <person name="Nagy L.G."/>
            <person name="Riley R."/>
            <person name="Tritt A."/>
            <person name="Adam C."/>
            <person name="Daum C."/>
            <person name="Floudas D."/>
            <person name="Sun H."/>
            <person name="Yadav J.S."/>
            <person name="Pangilinan J."/>
            <person name="Larsson K.H."/>
            <person name="Matsuura K."/>
            <person name="Barry K."/>
            <person name="Labutti K."/>
            <person name="Kuo R."/>
            <person name="Ohm R.A."/>
            <person name="Bhattacharya S.S."/>
            <person name="Shirouzu T."/>
            <person name="Yoshinaga Y."/>
            <person name="Martin F.M."/>
            <person name="Grigoriev I.V."/>
            <person name="Hibbett D.S."/>
        </authorList>
    </citation>
    <scope>NUCLEOTIDE SEQUENCE [LARGE SCALE GENOMIC DNA]</scope>
    <source>
        <strain evidence="1 2">HHB14362 ss-1</strain>
    </source>
</reference>